<accession>A0AA41U4W5</accession>
<comment type="caution">
    <text evidence="4">The sequence shown here is derived from an EMBL/GenBank/DDBJ whole genome shotgun (WGS) entry which is preliminary data.</text>
</comment>
<dbReference type="PROSITE" id="PS51318">
    <property type="entry name" value="TAT"/>
    <property type="match status" value="1"/>
</dbReference>
<dbReference type="EMBL" id="JAKFHA010000011">
    <property type="protein sequence ID" value="MCF2529409.1"/>
    <property type="molecule type" value="Genomic_DNA"/>
</dbReference>
<reference evidence="4" key="1">
    <citation type="submission" date="2022-01" db="EMBL/GenBank/DDBJ databases">
        <title>Genome-Based Taxonomic Classification of the Phylum Actinobacteria.</title>
        <authorList>
            <person name="Gao Y."/>
        </authorList>
    </citation>
    <scope>NUCLEOTIDE SEQUENCE</scope>
    <source>
        <strain evidence="4">KLBMP 8922</strain>
    </source>
</reference>
<feature type="region of interest" description="Disordered" evidence="1">
    <location>
        <begin position="35"/>
        <end position="108"/>
    </location>
</feature>
<feature type="region of interest" description="Disordered" evidence="1">
    <location>
        <begin position="225"/>
        <end position="245"/>
    </location>
</feature>
<dbReference type="InterPro" id="IPR006311">
    <property type="entry name" value="TAT_signal"/>
</dbReference>
<evidence type="ECO:0000256" key="2">
    <source>
        <dbReference type="SAM" id="SignalP"/>
    </source>
</evidence>
<proteinExistence type="predicted"/>
<organism evidence="4 5">
    <name type="scientific">Yinghuangia soli</name>
    <dbReference type="NCBI Taxonomy" id="2908204"/>
    <lineage>
        <taxon>Bacteria</taxon>
        <taxon>Bacillati</taxon>
        <taxon>Actinomycetota</taxon>
        <taxon>Actinomycetes</taxon>
        <taxon>Kitasatosporales</taxon>
        <taxon>Streptomycetaceae</taxon>
        <taxon>Yinghuangia</taxon>
    </lineage>
</organism>
<dbReference type="Pfam" id="PF14016">
    <property type="entry name" value="DUF4232"/>
    <property type="match status" value="1"/>
</dbReference>
<dbReference type="AlphaFoldDB" id="A0AA41U4W5"/>
<feature type="compositionally biased region" description="Gly residues" evidence="1">
    <location>
        <begin position="68"/>
        <end position="85"/>
    </location>
</feature>
<sequence length="245" mass="23235">MSANRRRAFLVSAVFVGAAMLTTACQDADKDAEATKSGAAQGSSSAPAAGTGAPPAAASNTVGSTGASSGGGTAPTGKSTGGQGSAGQSTAGSASGSSGSGGGTGKAAKCRTDDLKITAMDSTISGDPNGTVAVMLKNSSGRDCTMSGYAGVDLKTSAGSLSAQRTGQETVAIVLKNGESVSFGIDYPRNDSGGSGVSITGLLVTPPDETKSVTLGWPGVAALPVTEGPGSPVKVGPLGSAGQGG</sequence>
<feature type="compositionally biased region" description="Low complexity" evidence="1">
    <location>
        <begin position="86"/>
        <end position="97"/>
    </location>
</feature>
<feature type="chain" id="PRO_5041393806" evidence="2">
    <location>
        <begin position="28"/>
        <end position="245"/>
    </location>
</feature>
<dbReference type="RefSeq" id="WP_235053706.1">
    <property type="nucleotide sequence ID" value="NZ_JAKFHA010000011.1"/>
</dbReference>
<gene>
    <name evidence="4" type="ORF">LZ495_19620</name>
</gene>
<dbReference type="PROSITE" id="PS51257">
    <property type="entry name" value="PROKAR_LIPOPROTEIN"/>
    <property type="match status" value="1"/>
</dbReference>
<evidence type="ECO:0000313" key="4">
    <source>
        <dbReference type="EMBL" id="MCF2529409.1"/>
    </source>
</evidence>
<keyword evidence="5" id="KW-1185">Reference proteome</keyword>
<dbReference type="InterPro" id="IPR025326">
    <property type="entry name" value="DUF4232"/>
</dbReference>
<evidence type="ECO:0000256" key="1">
    <source>
        <dbReference type="SAM" id="MobiDB-lite"/>
    </source>
</evidence>
<feature type="signal peptide" evidence="2">
    <location>
        <begin position="1"/>
        <end position="27"/>
    </location>
</feature>
<evidence type="ECO:0000313" key="5">
    <source>
        <dbReference type="Proteomes" id="UP001165378"/>
    </source>
</evidence>
<protein>
    <submittedName>
        <fullName evidence="4">DUF4232 domain-containing protein</fullName>
    </submittedName>
</protein>
<keyword evidence="2" id="KW-0732">Signal</keyword>
<feature type="domain" description="DUF4232" evidence="3">
    <location>
        <begin position="110"/>
        <end position="237"/>
    </location>
</feature>
<name>A0AA41U4W5_9ACTN</name>
<dbReference type="Proteomes" id="UP001165378">
    <property type="component" value="Unassembled WGS sequence"/>
</dbReference>
<evidence type="ECO:0000259" key="3">
    <source>
        <dbReference type="Pfam" id="PF14016"/>
    </source>
</evidence>
<feature type="compositionally biased region" description="Low complexity" evidence="1">
    <location>
        <begin position="37"/>
        <end position="67"/>
    </location>
</feature>